<keyword evidence="3" id="KW-1185">Reference proteome</keyword>
<feature type="region of interest" description="Disordered" evidence="1">
    <location>
        <begin position="1"/>
        <end position="54"/>
    </location>
</feature>
<accession>A0A812Y6V2</accession>
<proteinExistence type="predicted"/>
<sequence length="97" mass="10054">MAGVRSKQPAAAPAGAAPPRGRPCQPVFKGGHHASASGTAAPIRAAPPPWATHGPEVMDVNFRGKRAHPWLGCSRFTLCTCVTAKVVGAGYKTHFLV</sequence>
<feature type="compositionally biased region" description="Low complexity" evidence="1">
    <location>
        <begin position="33"/>
        <end position="44"/>
    </location>
</feature>
<organism evidence="2 3">
    <name type="scientific">Symbiodinium pilosum</name>
    <name type="common">Dinoflagellate</name>
    <dbReference type="NCBI Taxonomy" id="2952"/>
    <lineage>
        <taxon>Eukaryota</taxon>
        <taxon>Sar</taxon>
        <taxon>Alveolata</taxon>
        <taxon>Dinophyceae</taxon>
        <taxon>Suessiales</taxon>
        <taxon>Symbiodiniaceae</taxon>
        <taxon>Symbiodinium</taxon>
    </lineage>
</organism>
<evidence type="ECO:0000256" key="1">
    <source>
        <dbReference type="SAM" id="MobiDB-lite"/>
    </source>
</evidence>
<name>A0A812Y6V2_SYMPI</name>
<dbReference type="Proteomes" id="UP000649617">
    <property type="component" value="Unassembled WGS sequence"/>
</dbReference>
<evidence type="ECO:0000313" key="2">
    <source>
        <dbReference type="EMBL" id="CAE7765174.1"/>
    </source>
</evidence>
<gene>
    <name evidence="2" type="ORF">SPIL2461_LOCUS22422</name>
</gene>
<protein>
    <submittedName>
        <fullName evidence="2">Uncharacterized protein</fullName>
    </submittedName>
</protein>
<dbReference type="AlphaFoldDB" id="A0A812Y6V2"/>
<dbReference type="EMBL" id="CAJNIZ010047266">
    <property type="protein sequence ID" value="CAE7765174.1"/>
    <property type="molecule type" value="Genomic_DNA"/>
</dbReference>
<evidence type="ECO:0000313" key="3">
    <source>
        <dbReference type="Proteomes" id="UP000649617"/>
    </source>
</evidence>
<comment type="caution">
    <text evidence="2">The sequence shown here is derived from an EMBL/GenBank/DDBJ whole genome shotgun (WGS) entry which is preliminary data.</text>
</comment>
<reference evidence="2" key="1">
    <citation type="submission" date="2021-02" db="EMBL/GenBank/DDBJ databases">
        <authorList>
            <person name="Dougan E. K."/>
            <person name="Rhodes N."/>
            <person name="Thang M."/>
            <person name="Chan C."/>
        </authorList>
    </citation>
    <scope>NUCLEOTIDE SEQUENCE</scope>
</reference>
<feature type="compositionally biased region" description="Low complexity" evidence="1">
    <location>
        <begin position="9"/>
        <end position="23"/>
    </location>
</feature>